<feature type="signal peptide" evidence="2">
    <location>
        <begin position="1"/>
        <end position="18"/>
    </location>
</feature>
<dbReference type="Proteomes" id="UP000198625">
    <property type="component" value="Unassembled WGS sequence"/>
</dbReference>
<dbReference type="RefSeq" id="WP_091725509.1">
    <property type="nucleotide sequence ID" value="NZ_FNQE01000001.1"/>
</dbReference>
<organism evidence="3 4">
    <name type="scientific">Proteiniborus ethanoligenes</name>
    <dbReference type="NCBI Taxonomy" id="415015"/>
    <lineage>
        <taxon>Bacteria</taxon>
        <taxon>Bacillati</taxon>
        <taxon>Bacillota</taxon>
        <taxon>Clostridia</taxon>
        <taxon>Eubacteriales</taxon>
        <taxon>Proteiniborus</taxon>
    </lineage>
</organism>
<keyword evidence="4" id="KW-1185">Reference proteome</keyword>
<evidence type="ECO:0000313" key="4">
    <source>
        <dbReference type="Proteomes" id="UP000198625"/>
    </source>
</evidence>
<dbReference type="OrthoDB" id="9801163at2"/>
<reference evidence="3 4" key="1">
    <citation type="submission" date="2016-10" db="EMBL/GenBank/DDBJ databases">
        <authorList>
            <person name="de Groot N.N."/>
        </authorList>
    </citation>
    <scope>NUCLEOTIDE SEQUENCE [LARGE SCALE GENOMIC DNA]</scope>
    <source>
        <strain evidence="3 4">DSM 21650</strain>
    </source>
</reference>
<name>A0A1H3JVS2_9FIRM</name>
<sequence length="544" mass="57791">MKKYVSLFLALIMIFTLASCGGRTDENTTVSLPAVAAERAAVEQAGAIATQQYIIARLKTEVLIEYDIENGSIDELKAMTDDTLEAWRLCELASVQAAELADYAQSLRSSASTQAATMFYTSSSPARIGLFTMVAYAAEENAAVKWAKELTEKYDSYPAGQKVKQLSENLGTDAKNAFAQLKMAQAILEGAAYNDEADTIQKYENAAMATKTACKTGLYIGGVIASGGTATGILEAGGMVISGVDTIVDIASTGSTIILGENNKVTMAANDLKDIVGPIASIAGGVNVFSGDSIKAGIKAGAEFSKQMGSLDKLNYIGESVLDLVSEGKILGGTITVGDDGETTVTMTEISTEGKTPDEVAKELKEVGLPVPEEGEPKTAAELAEEIEEEYYYTEEELNEVIENLRNLLYEMFLDSEEEPMETPPAEEPTEESTAPPAEAIGGLSIDEIVGTYDIVLSNDDGDTEEIQNVYSKNENGQLVLNGGAMDYDPITGTSTYTHTFDDGDYITQTLVFSSENGRISISGTILAVGKGTATTYIKGTKID</sequence>
<feature type="chain" id="PRO_5038707175" evidence="2">
    <location>
        <begin position="19"/>
        <end position="544"/>
    </location>
</feature>
<gene>
    <name evidence="3" type="ORF">SAMN05660462_00016</name>
</gene>
<protein>
    <submittedName>
        <fullName evidence="3">Uncharacterized protein</fullName>
    </submittedName>
</protein>
<dbReference type="AlphaFoldDB" id="A0A1H3JVS2"/>
<evidence type="ECO:0000313" key="3">
    <source>
        <dbReference type="EMBL" id="SDY43354.1"/>
    </source>
</evidence>
<dbReference type="PROSITE" id="PS51257">
    <property type="entry name" value="PROKAR_LIPOPROTEIN"/>
    <property type="match status" value="1"/>
</dbReference>
<dbReference type="EMBL" id="FNQE01000001">
    <property type="protein sequence ID" value="SDY43354.1"/>
    <property type="molecule type" value="Genomic_DNA"/>
</dbReference>
<evidence type="ECO:0000256" key="1">
    <source>
        <dbReference type="SAM" id="MobiDB-lite"/>
    </source>
</evidence>
<keyword evidence="2" id="KW-0732">Signal</keyword>
<evidence type="ECO:0000256" key="2">
    <source>
        <dbReference type="SAM" id="SignalP"/>
    </source>
</evidence>
<accession>A0A1H3JVS2</accession>
<feature type="region of interest" description="Disordered" evidence="1">
    <location>
        <begin position="417"/>
        <end position="438"/>
    </location>
</feature>
<proteinExistence type="predicted"/>
<dbReference type="STRING" id="415015.SAMN05660462_00016"/>